<gene>
    <name evidence="2" type="ORF">H3L94_04295</name>
</gene>
<dbReference type="EMBL" id="CP059567">
    <property type="protein sequence ID" value="QMT41255.1"/>
    <property type="molecule type" value="Genomic_DNA"/>
</dbReference>
<sequence>MAQRIETAIEERPLRELTLLADNARYMDKKEFDLLVSNIKNDGCLTSLPLVYDGDVPGEIISGNHRVQAAIQAGIETAKVIVIKSAISHDQKVALQLSHNSITGKDDPNLLRALYDSIGNLDFKMYSGITDEMFKVDELTLAAMTFEAPKEEEVILHFLQGDKEIFCEALEKIKRKSKRLHLIASMDDFNSLFDVVFAVKSELNILNTTEAIKAVVQLAQERLEQLGGEGA</sequence>
<dbReference type="Gene3D" id="3.90.1530.10">
    <property type="entry name" value="Conserved hypothetical protein from pyrococcus furiosus pfu- 392566-001, ParB domain"/>
    <property type="match status" value="1"/>
</dbReference>
<feature type="domain" description="ParB-like N-terminal" evidence="1">
    <location>
        <begin position="10"/>
        <end position="101"/>
    </location>
</feature>
<dbReference type="RefSeq" id="WP_182122799.1">
    <property type="nucleotide sequence ID" value="NZ_CP059567.1"/>
</dbReference>
<protein>
    <submittedName>
        <fullName evidence="2">ParB N-terminal domain-containing protein</fullName>
    </submittedName>
</protein>
<evidence type="ECO:0000313" key="2">
    <source>
        <dbReference type="EMBL" id="QMT41255.1"/>
    </source>
</evidence>
<evidence type="ECO:0000259" key="1">
    <source>
        <dbReference type="SMART" id="SM00470"/>
    </source>
</evidence>
<dbReference type="InterPro" id="IPR003115">
    <property type="entry name" value="ParB_N"/>
</dbReference>
<reference evidence="2 3" key="1">
    <citation type="submission" date="2020-07" db="EMBL/GenBank/DDBJ databases">
        <title>Genomic diversity of species in the Neisseriaceae family.</title>
        <authorList>
            <person name="Vincent A.T."/>
            <person name="Bernet E."/>
            <person name="Veyrier F.J."/>
        </authorList>
    </citation>
    <scope>NUCLEOTIDE SEQUENCE [LARGE SCALE GENOMIC DNA]</scope>
    <source>
        <strain evidence="2 3">DSM 22244</strain>
    </source>
</reference>
<name>A0A7D7NCC5_9NEIS</name>
<dbReference type="AlphaFoldDB" id="A0A7D7NCC5"/>
<proteinExistence type="predicted"/>
<dbReference type="InterPro" id="IPR036086">
    <property type="entry name" value="ParB/Sulfiredoxin_sf"/>
</dbReference>
<organism evidence="2 3">
    <name type="scientific">Neisseria shayeganii</name>
    <dbReference type="NCBI Taxonomy" id="607712"/>
    <lineage>
        <taxon>Bacteria</taxon>
        <taxon>Pseudomonadati</taxon>
        <taxon>Pseudomonadota</taxon>
        <taxon>Betaproteobacteria</taxon>
        <taxon>Neisseriales</taxon>
        <taxon>Neisseriaceae</taxon>
        <taxon>Neisseria</taxon>
    </lineage>
</organism>
<dbReference type="KEGG" id="nsg:H3L94_04295"/>
<dbReference type="SUPFAM" id="SSF110849">
    <property type="entry name" value="ParB/Sulfiredoxin"/>
    <property type="match status" value="1"/>
</dbReference>
<dbReference type="SMART" id="SM00470">
    <property type="entry name" value="ParB"/>
    <property type="match status" value="1"/>
</dbReference>
<dbReference type="Proteomes" id="UP000514752">
    <property type="component" value="Chromosome"/>
</dbReference>
<evidence type="ECO:0000313" key="3">
    <source>
        <dbReference type="Proteomes" id="UP000514752"/>
    </source>
</evidence>
<accession>A0A7D7NCC5</accession>
<dbReference type="Pfam" id="PF02195">
    <property type="entry name" value="ParB_N"/>
    <property type="match status" value="1"/>
</dbReference>